<reference evidence="3" key="1">
    <citation type="submission" date="2019-08" db="EMBL/GenBank/DDBJ databases">
        <title>The genome of the North American firefly Photinus pyralis.</title>
        <authorList>
            <consortium name="Photinus pyralis genome working group"/>
            <person name="Fallon T.R."/>
            <person name="Sander Lower S.E."/>
            <person name="Weng J.-K."/>
        </authorList>
    </citation>
    <scope>NUCLEOTIDE SEQUENCE</scope>
    <source>
        <strain evidence="3">TRF0915ILg1</strain>
        <tissue evidence="3">Whole body</tissue>
    </source>
</reference>
<protein>
    <recommendedName>
        <fullName evidence="2">BCAS3 WD40 domain-containing protein</fullName>
    </recommendedName>
</protein>
<organism evidence="3 4">
    <name type="scientific">Ignelater luminosus</name>
    <name type="common">Cucubano</name>
    <name type="synonym">Pyrophorus luminosus</name>
    <dbReference type="NCBI Taxonomy" id="2038154"/>
    <lineage>
        <taxon>Eukaryota</taxon>
        <taxon>Metazoa</taxon>
        <taxon>Ecdysozoa</taxon>
        <taxon>Arthropoda</taxon>
        <taxon>Hexapoda</taxon>
        <taxon>Insecta</taxon>
        <taxon>Pterygota</taxon>
        <taxon>Neoptera</taxon>
        <taxon>Endopterygota</taxon>
        <taxon>Coleoptera</taxon>
        <taxon>Polyphaga</taxon>
        <taxon>Elateriformia</taxon>
        <taxon>Elateroidea</taxon>
        <taxon>Elateridae</taxon>
        <taxon>Agrypninae</taxon>
        <taxon>Pyrophorini</taxon>
        <taxon>Ignelater</taxon>
    </lineage>
</organism>
<dbReference type="InterPro" id="IPR036322">
    <property type="entry name" value="WD40_repeat_dom_sf"/>
</dbReference>
<evidence type="ECO:0000313" key="4">
    <source>
        <dbReference type="Proteomes" id="UP000801492"/>
    </source>
</evidence>
<dbReference type="SUPFAM" id="SSF50978">
    <property type="entry name" value="WD40 repeat-like"/>
    <property type="match status" value="1"/>
</dbReference>
<dbReference type="InterPro" id="IPR045142">
    <property type="entry name" value="BCAS3-like"/>
</dbReference>
<gene>
    <name evidence="3" type="ORF">ILUMI_25842</name>
</gene>
<name>A0A8K0C500_IGNLU</name>
<dbReference type="InterPro" id="IPR048382">
    <property type="entry name" value="BCAS3_WD40"/>
</dbReference>
<feature type="region of interest" description="Disordered" evidence="1">
    <location>
        <begin position="1261"/>
        <end position="1321"/>
    </location>
</feature>
<dbReference type="PANTHER" id="PTHR13268">
    <property type="entry name" value="BREAST CARCINOMA AMPLIFIED SEQUENCE 3"/>
    <property type="match status" value="1"/>
</dbReference>
<dbReference type="EMBL" id="VTPC01090983">
    <property type="protein sequence ID" value="KAF2880329.1"/>
    <property type="molecule type" value="Genomic_DNA"/>
</dbReference>
<comment type="caution">
    <text evidence="3">The sequence shown here is derived from an EMBL/GenBank/DDBJ whole genome shotgun (WGS) entry which is preliminary data.</text>
</comment>
<keyword evidence="4" id="KW-1185">Reference proteome</keyword>
<feature type="domain" description="BCAS3 WD40" evidence="2">
    <location>
        <begin position="56"/>
        <end position="456"/>
    </location>
</feature>
<dbReference type="InterPro" id="IPR001680">
    <property type="entry name" value="WD40_rpt"/>
</dbReference>
<feature type="region of interest" description="Disordered" evidence="1">
    <location>
        <begin position="1"/>
        <end position="28"/>
    </location>
</feature>
<sequence>MMSAGSPRRSRSQTRTTPGCNTVSPQHVTDPTILDQVSGFINEVATYNVPSDSKDQIQWARFEQLDADAILDNVNGEKVVPSSLILVLGYTTGVQVWAIPANGEAVELLSWRHGTIRVLRILPSPYIVGRGSLQDEYASKRPLMALCDTTTPGPHHCTLSFLSLKTGEQVKVIKFKNPVLDVLANRRSVVITFSERIAVFDAFTLEDRLTVTTCYLSPGIYPNPVALGSRWMAYAENKLITNKRSNGGNEGEAVQSYTATVLHAAKSLGKGLRELGETVASSLTGNSSFKPGTSPGSSQSIGNTIADTFQKGVVTILDIENQVMDDKTLQTEGVVAHFVAHTEAVVCLAFDPSGLLLLTADKRGHDFYLFRIHPHPGGPSLAAVHHLYVLHRGDTTARVQDMCFSPDSRWVAVSTLRGTTHVFPITPYGGNVGVRTHATPHVVNRMSRFHRSAGLAVEGRSNSPVSLLEAPINSNLPYNNPRLPPYPHPTIVHPLEQIRLFVQSVGNIQQRPLSGRPRLNSSSEDNIQVAHRLCCCFAPPRAWFDNVTPSHEMPIIKQQAKPVESLFIMSCHGTLLQYDLDPHPIASVPKEKVCDETPIALTVQAKAQWVLQRQLHVPDVPLPVSPQNLNLLPQDVPLFKTSKPSHLDDRWLSQVEIITHAGPHRRLWMGPQFTFKTYTTTNGSPVSLEAQTVDVGRSKPVNMPSPKLLDTYQRLAEEVGGAGESQLKEDLADAMLESPGVRESGGRCVIVSMKPHTTCVAKVVNPLGTVVTIHSDEDNEAEIPEDAVIHENCDEALFRPVVTPKPVLYADNKLSQTISKPKVKSITNLETNKVKPVENIKNEVENGKRTKSKTDSSVKIRENDDNEYGKAKNIFPSEIESKTRNKNNRNESKYQNKSEAKIDLTISAVETNVKNEEQSLSKTRTSKTAEKAQKNVSKVVESTIKITEPPSVMNESIEIISHSKFTDFNAKVVKPTPVVTSKKSKIKSKISITSDKDRDRDSDGEKSVLPVQENLKKSEVSFKVNYNDANQPVLKTLITTPDLMDSIDTFNFPLTLSKPKKGKIQDEDLFDFPLLSKNEDLVKEEKFEDARDTAELLESFTALKIEKDAKSYKSGKYQGLEPDEIVFSSEEEKTSSKKPRKPKTKLGVRLTKNKDTTEKDNDNCSVEFTISAPRKGRNNVISTKEEEKSTILDLSENEKVDNFTLDMPKKSYSTVAKQNLFEIDPHEDVCDSNILLPEQVYKSNETSKALEEFGLLKIDKSSDDEKQENCSSQAETTESDDSTGKVIAMDTEEDSCQPEIAKSTRQGSEKTVKCKSKKKKR</sequence>
<evidence type="ECO:0000313" key="3">
    <source>
        <dbReference type="EMBL" id="KAF2880329.1"/>
    </source>
</evidence>
<dbReference type="Proteomes" id="UP000801492">
    <property type="component" value="Unassembled WGS sequence"/>
</dbReference>
<dbReference type="GO" id="GO:0006914">
    <property type="term" value="P:autophagy"/>
    <property type="evidence" value="ECO:0007669"/>
    <property type="project" value="InterPro"/>
</dbReference>
<accession>A0A8K0C500</accession>
<evidence type="ECO:0000259" key="2">
    <source>
        <dbReference type="Pfam" id="PF21034"/>
    </source>
</evidence>
<dbReference type="OrthoDB" id="25778at2759"/>
<dbReference type="GO" id="GO:0042594">
    <property type="term" value="P:response to starvation"/>
    <property type="evidence" value="ECO:0007669"/>
    <property type="project" value="TreeGrafter"/>
</dbReference>
<dbReference type="SMART" id="SM00320">
    <property type="entry name" value="WD40"/>
    <property type="match status" value="2"/>
</dbReference>
<proteinExistence type="predicted"/>
<feature type="compositionally biased region" description="Polar residues" evidence="1">
    <location>
        <begin position="19"/>
        <end position="28"/>
    </location>
</feature>
<dbReference type="Pfam" id="PF21034">
    <property type="entry name" value="BCAS3_WD40"/>
    <property type="match status" value="1"/>
</dbReference>
<dbReference type="PANTHER" id="PTHR13268:SF0">
    <property type="entry name" value="BCAS3 MICROTUBULE ASSOCIATED CELL MIGRATION FACTOR"/>
    <property type="match status" value="1"/>
</dbReference>
<dbReference type="InterPro" id="IPR015943">
    <property type="entry name" value="WD40/YVTN_repeat-like_dom_sf"/>
</dbReference>
<feature type="region of interest" description="Disordered" evidence="1">
    <location>
        <begin position="841"/>
        <end position="898"/>
    </location>
</feature>
<evidence type="ECO:0000256" key="1">
    <source>
        <dbReference type="SAM" id="MobiDB-lite"/>
    </source>
</evidence>
<dbReference type="GO" id="GO:0005737">
    <property type="term" value="C:cytoplasm"/>
    <property type="evidence" value="ECO:0007669"/>
    <property type="project" value="TreeGrafter"/>
</dbReference>
<feature type="compositionally biased region" description="Basic and acidic residues" evidence="1">
    <location>
        <begin position="841"/>
        <end position="870"/>
    </location>
</feature>
<dbReference type="Gene3D" id="2.130.10.10">
    <property type="entry name" value="YVTN repeat-like/Quinoprotein amine dehydrogenase"/>
    <property type="match status" value="1"/>
</dbReference>
<feature type="compositionally biased region" description="Basic and acidic residues" evidence="1">
    <location>
        <begin position="879"/>
        <end position="898"/>
    </location>
</feature>